<comment type="subcellular location">
    <subcellularLocation>
        <location evidence="1">Nucleus</location>
    </subcellularLocation>
</comment>
<sequence>MTSKTALSRSCSAVLIIEMDNSGFASMGYDPSNFLVEDEFFDFNSTFEPMGPADLPPCPQYGLSACDADGTQQSPQQQQLPNHQQPLQQPQILACETPAPNPRRSVATVALLTLPTGPMSSPVNLKPRPKPGRKPMVDEDKTNARRQQNRIAQRRFRDRRHQKLVETQADLHQAKETLKQKDIETQNLRQRLVVMTGPVGRPLTLDTSAAGETRRWSGDSNNQDSALGAEFDFAKFA</sequence>
<dbReference type="GO" id="GO:0001228">
    <property type="term" value="F:DNA-binding transcription activator activity, RNA polymerase II-specific"/>
    <property type="evidence" value="ECO:0007669"/>
    <property type="project" value="TreeGrafter"/>
</dbReference>
<dbReference type="InterPro" id="IPR046347">
    <property type="entry name" value="bZIP_sf"/>
</dbReference>
<dbReference type="InterPro" id="IPR050936">
    <property type="entry name" value="AP-1-like"/>
</dbReference>
<proteinExistence type="predicted"/>
<dbReference type="GO" id="GO:0090575">
    <property type="term" value="C:RNA polymerase II transcription regulator complex"/>
    <property type="evidence" value="ECO:0007669"/>
    <property type="project" value="TreeGrafter"/>
</dbReference>
<evidence type="ECO:0000256" key="1">
    <source>
        <dbReference type="ARBA" id="ARBA00004123"/>
    </source>
</evidence>
<comment type="caution">
    <text evidence="6">The sequence shown here is derived from an EMBL/GenBank/DDBJ whole genome shotgun (WGS) entry which is preliminary data.</text>
</comment>
<dbReference type="AlphaFoldDB" id="A0AAN7YMW6"/>
<evidence type="ECO:0000259" key="5">
    <source>
        <dbReference type="PROSITE" id="PS00036"/>
    </source>
</evidence>
<protein>
    <recommendedName>
        <fullName evidence="5">BZIP domain-containing protein</fullName>
    </recommendedName>
</protein>
<dbReference type="Gene3D" id="1.20.5.170">
    <property type="match status" value="1"/>
</dbReference>
<keyword evidence="2" id="KW-0539">Nucleus</keyword>
<keyword evidence="3" id="KW-0175">Coiled coil</keyword>
<dbReference type="SMART" id="SM00338">
    <property type="entry name" value="BRLZ"/>
    <property type="match status" value="1"/>
</dbReference>
<feature type="region of interest" description="Disordered" evidence="4">
    <location>
        <begin position="200"/>
        <end position="225"/>
    </location>
</feature>
<organism evidence="6 7">
    <name type="scientific">Meristemomyces frigidus</name>
    <dbReference type="NCBI Taxonomy" id="1508187"/>
    <lineage>
        <taxon>Eukaryota</taxon>
        <taxon>Fungi</taxon>
        <taxon>Dikarya</taxon>
        <taxon>Ascomycota</taxon>
        <taxon>Pezizomycotina</taxon>
        <taxon>Dothideomycetes</taxon>
        <taxon>Dothideomycetidae</taxon>
        <taxon>Mycosphaerellales</taxon>
        <taxon>Teratosphaeriaceae</taxon>
        <taxon>Meristemomyces</taxon>
    </lineage>
</organism>
<dbReference type="GO" id="GO:0000976">
    <property type="term" value="F:transcription cis-regulatory region binding"/>
    <property type="evidence" value="ECO:0007669"/>
    <property type="project" value="InterPro"/>
</dbReference>
<evidence type="ECO:0000313" key="7">
    <source>
        <dbReference type="Proteomes" id="UP001310890"/>
    </source>
</evidence>
<evidence type="ECO:0000256" key="3">
    <source>
        <dbReference type="SAM" id="Coils"/>
    </source>
</evidence>
<name>A0AAN7YMW6_9PEZI</name>
<dbReference type="CDD" id="cd14688">
    <property type="entry name" value="bZIP_YAP"/>
    <property type="match status" value="1"/>
</dbReference>
<evidence type="ECO:0000256" key="4">
    <source>
        <dbReference type="SAM" id="MobiDB-lite"/>
    </source>
</evidence>
<dbReference type="EMBL" id="JAVRRL010000101">
    <property type="protein sequence ID" value="KAK5107932.1"/>
    <property type="molecule type" value="Genomic_DNA"/>
</dbReference>
<dbReference type="InterPro" id="IPR004827">
    <property type="entry name" value="bZIP"/>
</dbReference>
<dbReference type="PANTHER" id="PTHR40621">
    <property type="entry name" value="TRANSCRIPTION FACTOR KAPC-RELATED"/>
    <property type="match status" value="1"/>
</dbReference>
<dbReference type="Proteomes" id="UP001310890">
    <property type="component" value="Unassembled WGS sequence"/>
</dbReference>
<feature type="region of interest" description="Disordered" evidence="4">
    <location>
        <begin position="51"/>
        <end position="87"/>
    </location>
</feature>
<reference evidence="6" key="1">
    <citation type="submission" date="2023-08" db="EMBL/GenBank/DDBJ databases">
        <title>Black Yeasts Isolated from many extreme environments.</title>
        <authorList>
            <person name="Coleine C."/>
            <person name="Stajich J.E."/>
            <person name="Selbmann L."/>
        </authorList>
    </citation>
    <scope>NUCLEOTIDE SEQUENCE</scope>
    <source>
        <strain evidence="6">CCFEE 5401</strain>
    </source>
</reference>
<accession>A0AAN7YMW6</accession>
<dbReference type="SUPFAM" id="SSF57959">
    <property type="entry name" value="Leucine zipper domain"/>
    <property type="match status" value="1"/>
</dbReference>
<evidence type="ECO:0000313" key="6">
    <source>
        <dbReference type="EMBL" id="KAK5107932.1"/>
    </source>
</evidence>
<dbReference type="PANTHER" id="PTHR40621:SF6">
    <property type="entry name" value="AP-1-LIKE TRANSCRIPTION FACTOR YAP1-RELATED"/>
    <property type="match status" value="1"/>
</dbReference>
<feature type="coiled-coil region" evidence="3">
    <location>
        <begin position="164"/>
        <end position="191"/>
    </location>
</feature>
<dbReference type="PROSITE" id="PS00036">
    <property type="entry name" value="BZIP_BASIC"/>
    <property type="match status" value="1"/>
</dbReference>
<gene>
    <name evidence="6" type="ORF">LTR62_000537</name>
</gene>
<feature type="domain" description="BZIP" evidence="5">
    <location>
        <begin position="145"/>
        <end position="159"/>
    </location>
</feature>
<feature type="compositionally biased region" description="Low complexity" evidence="4">
    <location>
        <begin position="72"/>
        <end position="87"/>
    </location>
</feature>
<evidence type="ECO:0000256" key="2">
    <source>
        <dbReference type="ARBA" id="ARBA00023242"/>
    </source>
</evidence>
<feature type="region of interest" description="Disordered" evidence="4">
    <location>
        <begin position="117"/>
        <end position="148"/>
    </location>
</feature>